<dbReference type="STRING" id="582744.Msip34_0191"/>
<dbReference type="OrthoDB" id="8687154at2"/>
<dbReference type="HOGENOM" id="CLU_125849_1_1_4"/>
<dbReference type="AlphaFoldDB" id="C6X8H0"/>
<dbReference type="eggNOG" id="COG3070">
    <property type="taxonomic scope" value="Bacteria"/>
</dbReference>
<gene>
    <name evidence="2" type="ordered locus">Msip34_0191</name>
</gene>
<reference evidence="3" key="1">
    <citation type="submission" date="2009-07" db="EMBL/GenBank/DDBJ databases">
        <title>Complete sequence of chromosome of Methylovorus sp. SIP3-4.</title>
        <authorList>
            <person name="Lucas S."/>
            <person name="Copeland A."/>
            <person name="Lapidus A."/>
            <person name="Glavina del Rio T."/>
            <person name="Tice H."/>
            <person name="Bruce D."/>
            <person name="Goodwin L."/>
            <person name="Pitluck S."/>
            <person name="Clum A."/>
            <person name="Larimer F."/>
            <person name="Land M."/>
            <person name="Hauser L."/>
            <person name="Kyrpides N."/>
            <person name="Mikhailova N."/>
            <person name="Kayluzhnaya M."/>
            <person name="Chistoserdova L."/>
        </authorList>
    </citation>
    <scope>NUCLEOTIDE SEQUENCE [LARGE SCALE GENOMIC DNA]</scope>
    <source>
        <strain evidence="3">SIP3-4</strain>
    </source>
</reference>
<proteinExistence type="predicted"/>
<dbReference type="PANTHER" id="PTHR36121:SF1">
    <property type="entry name" value="PROTEIN SXY"/>
    <property type="match status" value="1"/>
</dbReference>
<evidence type="ECO:0000259" key="1">
    <source>
        <dbReference type="Pfam" id="PF04993"/>
    </source>
</evidence>
<dbReference type="KEGG" id="mei:Msip34_0191"/>
<name>C6X8H0_METGS</name>
<evidence type="ECO:0000313" key="2">
    <source>
        <dbReference type="EMBL" id="ACT49440.1"/>
    </source>
</evidence>
<dbReference type="InterPro" id="IPR047525">
    <property type="entry name" value="TfoX-like"/>
</dbReference>
<organism evidence="2 3">
    <name type="scientific">Methylovorus glucosotrophus (strain SIP3-4)</name>
    <dbReference type="NCBI Taxonomy" id="582744"/>
    <lineage>
        <taxon>Bacteria</taxon>
        <taxon>Pseudomonadati</taxon>
        <taxon>Pseudomonadota</taxon>
        <taxon>Betaproteobacteria</taxon>
        <taxon>Nitrosomonadales</taxon>
        <taxon>Methylophilaceae</taxon>
        <taxon>Methylovorus</taxon>
    </lineage>
</organism>
<reference evidence="2 3" key="2">
    <citation type="journal article" date="2011" name="J. Bacteriol.">
        <title>Genomes of three methylotrophs from a single niche uncover genetic and metabolic divergence of Methylophilaceae.</title>
        <authorList>
            <person name="Lapidus A."/>
            <person name="Clum A."/>
            <person name="Labutti K."/>
            <person name="Kaluzhnaya M.G."/>
            <person name="Lim S."/>
            <person name="Beck D.A."/>
            <person name="Glavina Del Rio T."/>
            <person name="Nolan M."/>
            <person name="Mavromatis K."/>
            <person name="Huntemann M."/>
            <person name="Lucas S."/>
            <person name="Lidstrom M.E."/>
            <person name="Ivanova N."/>
            <person name="Chistoserdova L."/>
        </authorList>
    </citation>
    <scope>NUCLEOTIDE SEQUENCE [LARGE SCALE GENOMIC DNA]</scope>
    <source>
        <strain evidence="2 3">SIP3-4</strain>
    </source>
</reference>
<accession>C6X8H0</accession>
<dbReference type="PANTHER" id="PTHR36121">
    <property type="entry name" value="PROTEIN SXY"/>
    <property type="match status" value="1"/>
</dbReference>
<evidence type="ECO:0000313" key="3">
    <source>
        <dbReference type="Proteomes" id="UP000002743"/>
    </source>
</evidence>
<dbReference type="Proteomes" id="UP000002743">
    <property type="component" value="Chromosome"/>
</dbReference>
<dbReference type="Gene3D" id="3.30.1460.30">
    <property type="entry name" value="YgaC/TfoX-N like chaperone"/>
    <property type="match status" value="1"/>
</dbReference>
<dbReference type="SUPFAM" id="SSF159894">
    <property type="entry name" value="YgaC/TfoX-N like"/>
    <property type="match status" value="1"/>
</dbReference>
<sequence>MSEFTDYLPDIFALLGPISIRRMFGGHALYHQGLTFGLVFDETLYLKADAENAGDFQALALPRFGYEKQGRWIDLPYYQAPDFILEDRDLAASWASKAYAAALRTKPLKPRRNSKRASKVSSG</sequence>
<feature type="domain" description="TfoX N-terminal" evidence="1">
    <location>
        <begin position="10"/>
        <end position="102"/>
    </location>
</feature>
<dbReference type="InterPro" id="IPR007076">
    <property type="entry name" value="TfoX_N"/>
</dbReference>
<dbReference type="EMBL" id="CP001674">
    <property type="protein sequence ID" value="ACT49440.1"/>
    <property type="molecule type" value="Genomic_DNA"/>
</dbReference>
<keyword evidence="3" id="KW-1185">Reference proteome</keyword>
<dbReference type="RefSeq" id="WP_015829199.1">
    <property type="nucleotide sequence ID" value="NC_012969.1"/>
</dbReference>
<protein>
    <submittedName>
        <fullName evidence="2">TfoX domain protein</fullName>
    </submittedName>
</protein>
<dbReference type="Pfam" id="PF04993">
    <property type="entry name" value="TfoX_N"/>
    <property type="match status" value="1"/>
</dbReference>